<keyword evidence="3 9" id="KW-0032">Aminotransferase</keyword>
<comment type="cofactor">
    <cofactor evidence="1">
        <name>pyridoxal 5'-phosphate</name>
        <dbReference type="ChEBI" id="CHEBI:597326"/>
    </cofactor>
</comment>
<comment type="similarity">
    <text evidence="7">Belongs to the class-I pyridoxal-phosphate-dependent aminotransferase family. Alanine aminotransferase subfamily.</text>
</comment>
<dbReference type="EMBL" id="JBBJCI010000293">
    <property type="protein sequence ID" value="KAK7235272.1"/>
    <property type="molecule type" value="Genomic_DNA"/>
</dbReference>
<dbReference type="PANTHER" id="PTHR11751">
    <property type="entry name" value="ALANINE AMINOTRANSFERASE"/>
    <property type="match status" value="1"/>
</dbReference>
<protein>
    <submittedName>
        <fullName evidence="9">Alanine aminotransferase</fullName>
    </submittedName>
</protein>
<dbReference type="PROSITE" id="PS00018">
    <property type="entry name" value="EF_HAND_1"/>
    <property type="match status" value="1"/>
</dbReference>
<evidence type="ECO:0000313" key="10">
    <source>
        <dbReference type="Proteomes" id="UP001363151"/>
    </source>
</evidence>
<dbReference type="InterPro" id="IPR004839">
    <property type="entry name" value="Aminotransferase_I/II_large"/>
</dbReference>
<dbReference type="InterPro" id="IPR018247">
    <property type="entry name" value="EF_Hand_1_Ca_BS"/>
</dbReference>
<feature type="domain" description="EF-hand" evidence="8">
    <location>
        <begin position="56"/>
        <end position="84"/>
    </location>
</feature>
<name>A0ABR1FPU5_AURAN</name>
<evidence type="ECO:0000256" key="2">
    <source>
        <dbReference type="ARBA" id="ARBA00011738"/>
    </source>
</evidence>
<dbReference type="InterPro" id="IPR011992">
    <property type="entry name" value="EF-hand-dom_pair"/>
</dbReference>
<evidence type="ECO:0000256" key="1">
    <source>
        <dbReference type="ARBA" id="ARBA00001933"/>
    </source>
</evidence>
<evidence type="ECO:0000256" key="4">
    <source>
        <dbReference type="ARBA" id="ARBA00022679"/>
    </source>
</evidence>
<dbReference type="InterPro" id="IPR002048">
    <property type="entry name" value="EF_hand_dom"/>
</dbReference>
<evidence type="ECO:0000259" key="8">
    <source>
        <dbReference type="PROSITE" id="PS50222"/>
    </source>
</evidence>
<keyword evidence="4" id="KW-0808">Transferase</keyword>
<comment type="caution">
    <text evidence="9">The sequence shown here is derived from an EMBL/GenBank/DDBJ whole genome shotgun (WGS) entry which is preliminary data.</text>
</comment>
<dbReference type="Pfam" id="PF00155">
    <property type="entry name" value="Aminotran_1_2"/>
    <property type="match status" value="1"/>
</dbReference>
<keyword evidence="5" id="KW-0106">Calcium</keyword>
<dbReference type="Gene3D" id="1.10.287.1970">
    <property type="match status" value="1"/>
</dbReference>
<reference evidence="9 10" key="1">
    <citation type="submission" date="2024-03" db="EMBL/GenBank/DDBJ databases">
        <title>Aureococcus anophagefferens CCMP1851 and Kratosvirus quantuckense: Draft genome of a second virus-susceptible host strain in the model system.</title>
        <authorList>
            <person name="Chase E."/>
            <person name="Truchon A.R."/>
            <person name="Schepens W."/>
            <person name="Wilhelm S.W."/>
        </authorList>
    </citation>
    <scope>NUCLEOTIDE SEQUENCE [LARGE SCALE GENOMIC DNA]</scope>
    <source>
        <strain evidence="9 10">CCMP1851</strain>
    </source>
</reference>
<accession>A0ABR1FPU5</accession>
<dbReference type="Gene3D" id="3.40.640.10">
    <property type="entry name" value="Type I PLP-dependent aspartate aminotransferase-like (Major domain)"/>
    <property type="match status" value="1"/>
</dbReference>
<comment type="subunit">
    <text evidence="2">Homodimer.</text>
</comment>
<dbReference type="InterPro" id="IPR045088">
    <property type="entry name" value="ALAT1/2-like"/>
</dbReference>
<dbReference type="PANTHER" id="PTHR11751:SF29">
    <property type="entry name" value="ALANINE TRANSAMINASE"/>
    <property type="match status" value="1"/>
</dbReference>
<dbReference type="CDD" id="cd00609">
    <property type="entry name" value="AAT_like"/>
    <property type="match status" value="1"/>
</dbReference>
<keyword evidence="10" id="KW-1185">Reference proteome</keyword>
<gene>
    <name evidence="9" type="primary">ALAT</name>
    <name evidence="9" type="ORF">SO694_00068189</name>
</gene>
<dbReference type="InterPro" id="IPR015424">
    <property type="entry name" value="PyrdxlP-dep_Trfase"/>
</dbReference>
<dbReference type="Gene3D" id="3.90.1150.10">
    <property type="entry name" value="Aspartate Aminotransferase, domain 1"/>
    <property type="match status" value="1"/>
</dbReference>
<dbReference type="SUPFAM" id="SSF47473">
    <property type="entry name" value="EF-hand"/>
    <property type="match status" value="1"/>
</dbReference>
<dbReference type="Proteomes" id="UP001363151">
    <property type="component" value="Unassembled WGS sequence"/>
</dbReference>
<dbReference type="GO" id="GO:0008483">
    <property type="term" value="F:transaminase activity"/>
    <property type="evidence" value="ECO:0007669"/>
    <property type="project" value="UniProtKB-KW"/>
</dbReference>
<dbReference type="InterPro" id="IPR015421">
    <property type="entry name" value="PyrdxlP-dep_Trfase_major"/>
</dbReference>
<keyword evidence="6" id="KW-0663">Pyridoxal phosphate</keyword>
<evidence type="ECO:0000256" key="6">
    <source>
        <dbReference type="ARBA" id="ARBA00022898"/>
    </source>
</evidence>
<evidence type="ECO:0000313" key="9">
    <source>
        <dbReference type="EMBL" id="KAK7235272.1"/>
    </source>
</evidence>
<evidence type="ECO:0000256" key="7">
    <source>
        <dbReference type="ARBA" id="ARBA00025785"/>
    </source>
</evidence>
<dbReference type="SUPFAM" id="SSF53383">
    <property type="entry name" value="PLP-dependent transferases"/>
    <property type="match status" value="1"/>
</dbReference>
<sequence>MFGLRRVLLQSSRRTAAIRCASAVPSEYHAPGSHSADQSRRAAWRSYLASGRGSCKLFEVIDVNRSGTISALEVQGFVESVGGETSGVNATAWHALELMSEDHELTLEEFRKWLVAATKFAPETDAIVLQSSKAVEEGATKGAYAINASNMSQALRKMQYAVRGEVVMKADALEQEGREILYTNVGNPHSVGQKPLTFFRQVLALCDLPAEHGVDHPNASAMFPADAIARARDMRAAIGDAGTGSYTNSQGIAQFRGDVARFIERRDGHPARPEDIFLTNGASSAIQHVLTACFASDHDALMIPIPHPIYSALVALLGGRQVGYELDEGAGWEVHVETLETQLASARADGLTVKALALINPGNPTGQVMSREALEGVAHFCKRHNIVLLSDEVYQRNVYADDKEFVSMKKVAVESCPDLELVSFHSTSKGFIGECGRRGGFMELYNVDPYVHSQIYKLASSGLCSGVAGQIMTSLMVNPPAEGDASFESHAAEESAIFESLKRRAARRATLMVDGLNSIPGVSCQPAEGAMYAFPSVELPPKAIAHALATGTSPDNLYALSLLEQTGICVVPASGFGQAEGRAGFRTTFLPSEEALGAAVEKVAAHHAAFCAEWA</sequence>
<proteinExistence type="inferred from homology"/>
<dbReference type="PROSITE" id="PS50222">
    <property type="entry name" value="EF_HAND_2"/>
    <property type="match status" value="1"/>
</dbReference>
<dbReference type="InterPro" id="IPR015422">
    <property type="entry name" value="PyrdxlP-dep_Trfase_small"/>
</dbReference>
<evidence type="ECO:0000256" key="5">
    <source>
        <dbReference type="ARBA" id="ARBA00022837"/>
    </source>
</evidence>
<organism evidence="9 10">
    <name type="scientific">Aureococcus anophagefferens</name>
    <name type="common">Harmful bloom alga</name>
    <dbReference type="NCBI Taxonomy" id="44056"/>
    <lineage>
        <taxon>Eukaryota</taxon>
        <taxon>Sar</taxon>
        <taxon>Stramenopiles</taxon>
        <taxon>Ochrophyta</taxon>
        <taxon>Pelagophyceae</taxon>
        <taxon>Pelagomonadales</taxon>
        <taxon>Pelagomonadaceae</taxon>
        <taxon>Aureococcus</taxon>
    </lineage>
</organism>
<evidence type="ECO:0000256" key="3">
    <source>
        <dbReference type="ARBA" id="ARBA00022576"/>
    </source>
</evidence>